<dbReference type="OrthoDB" id="2347106at2759"/>
<organism evidence="1 2">
    <name type="scientific">Dentiscutata erythropus</name>
    <dbReference type="NCBI Taxonomy" id="1348616"/>
    <lineage>
        <taxon>Eukaryota</taxon>
        <taxon>Fungi</taxon>
        <taxon>Fungi incertae sedis</taxon>
        <taxon>Mucoromycota</taxon>
        <taxon>Glomeromycotina</taxon>
        <taxon>Glomeromycetes</taxon>
        <taxon>Diversisporales</taxon>
        <taxon>Gigasporaceae</taxon>
        <taxon>Dentiscutata</taxon>
    </lineage>
</organism>
<dbReference type="AlphaFoldDB" id="A0A9N9N2H4"/>
<evidence type="ECO:0000313" key="2">
    <source>
        <dbReference type="Proteomes" id="UP000789405"/>
    </source>
</evidence>
<sequence>MHCHILPLVIECLSNNRKSLHSCIQVSRVWCRAAIPVLWSNPFRCVDKDNIPEIIFIYLGSLEKSEKEKFLSKIPANKKYLFNTPTFDYVKFLKHFNYWMLVSSIKEAARNLDELDKVKLLYTSPDSTTQLFYFNDNPPLEGILKSYVMKLIYDRSKRLNYFTFADYYGIGHFLEEKDYNQFKRIRNGYFLKSIKKLSFWIDDRSFYKVFSWIPDFCPNVKHLKFRLTAISDSDSNTITKALSKFKDLRTFKLKVNHRRLKKMPSIANHIHSLTTIVLRNCDLKNGNFIQEIAQFMGDYCKEIVEWAKSISPQLYDDINDNLEEDKEAAA</sequence>
<comment type="caution">
    <text evidence="1">The sequence shown here is derived from an EMBL/GenBank/DDBJ whole genome shotgun (WGS) entry which is preliminary data.</text>
</comment>
<dbReference type="InterPro" id="IPR032675">
    <property type="entry name" value="LRR_dom_sf"/>
</dbReference>
<keyword evidence="2" id="KW-1185">Reference proteome</keyword>
<dbReference type="Gene3D" id="3.80.10.10">
    <property type="entry name" value="Ribonuclease Inhibitor"/>
    <property type="match status" value="1"/>
</dbReference>
<proteinExistence type="predicted"/>
<gene>
    <name evidence="1" type="ORF">DERYTH_LOCUS12767</name>
</gene>
<evidence type="ECO:0000313" key="1">
    <source>
        <dbReference type="EMBL" id="CAG8697396.1"/>
    </source>
</evidence>
<dbReference type="SUPFAM" id="SSF52047">
    <property type="entry name" value="RNI-like"/>
    <property type="match status" value="1"/>
</dbReference>
<reference evidence="1" key="1">
    <citation type="submission" date="2021-06" db="EMBL/GenBank/DDBJ databases">
        <authorList>
            <person name="Kallberg Y."/>
            <person name="Tangrot J."/>
            <person name="Rosling A."/>
        </authorList>
    </citation>
    <scope>NUCLEOTIDE SEQUENCE</scope>
    <source>
        <strain evidence="1">MA453B</strain>
    </source>
</reference>
<accession>A0A9N9N2H4</accession>
<dbReference type="Proteomes" id="UP000789405">
    <property type="component" value="Unassembled WGS sequence"/>
</dbReference>
<protein>
    <submittedName>
        <fullName evidence="1">8996_t:CDS:1</fullName>
    </submittedName>
</protein>
<dbReference type="EMBL" id="CAJVPY010008540">
    <property type="protein sequence ID" value="CAG8697396.1"/>
    <property type="molecule type" value="Genomic_DNA"/>
</dbReference>
<name>A0A9N9N2H4_9GLOM</name>